<dbReference type="InterPro" id="IPR036390">
    <property type="entry name" value="WH_DNA-bd_sf"/>
</dbReference>
<dbReference type="Pfam" id="PF01047">
    <property type="entry name" value="MarR"/>
    <property type="match status" value="1"/>
</dbReference>
<keyword evidence="1" id="KW-0805">Transcription regulation</keyword>
<dbReference type="PRINTS" id="PR00598">
    <property type="entry name" value="HTHMARR"/>
</dbReference>
<keyword evidence="6" id="KW-1185">Reference proteome</keyword>
<dbReference type="SMART" id="SM00347">
    <property type="entry name" value="HTH_MARR"/>
    <property type="match status" value="1"/>
</dbReference>
<evidence type="ECO:0000259" key="4">
    <source>
        <dbReference type="PROSITE" id="PS50995"/>
    </source>
</evidence>
<evidence type="ECO:0000313" key="5">
    <source>
        <dbReference type="EMBL" id="WPC76970.1"/>
    </source>
</evidence>
<dbReference type="Proteomes" id="UP001304071">
    <property type="component" value="Chromosome 2"/>
</dbReference>
<proteinExistence type="predicted"/>
<evidence type="ECO:0000256" key="1">
    <source>
        <dbReference type="ARBA" id="ARBA00023015"/>
    </source>
</evidence>
<evidence type="ECO:0000313" key="6">
    <source>
        <dbReference type="Proteomes" id="UP001304071"/>
    </source>
</evidence>
<dbReference type="InterPro" id="IPR039422">
    <property type="entry name" value="MarR/SlyA-like"/>
</dbReference>
<evidence type="ECO:0000256" key="2">
    <source>
        <dbReference type="ARBA" id="ARBA00023125"/>
    </source>
</evidence>
<name>A0ABZ0QN81_9VIBR</name>
<dbReference type="InterPro" id="IPR023187">
    <property type="entry name" value="Tscrpt_reg_MarR-type_CS"/>
</dbReference>
<dbReference type="InterPro" id="IPR036388">
    <property type="entry name" value="WH-like_DNA-bd_sf"/>
</dbReference>
<accession>A0ABZ0QN81</accession>
<dbReference type="Gene3D" id="1.10.10.10">
    <property type="entry name" value="Winged helix-like DNA-binding domain superfamily/Winged helix DNA-binding domain"/>
    <property type="match status" value="1"/>
</dbReference>
<keyword evidence="3" id="KW-0804">Transcription</keyword>
<dbReference type="InterPro" id="IPR000835">
    <property type="entry name" value="HTH_MarR-typ"/>
</dbReference>
<keyword evidence="2" id="KW-0238">DNA-binding</keyword>
<dbReference type="PANTHER" id="PTHR33164">
    <property type="entry name" value="TRANSCRIPTIONAL REGULATOR, MARR FAMILY"/>
    <property type="match status" value="1"/>
</dbReference>
<protein>
    <submittedName>
        <fullName evidence="5">MarR family transcriptional regulator</fullName>
    </submittedName>
</protein>
<dbReference type="EMBL" id="CP138204">
    <property type="protein sequence ID" value="WPC76970.1"/>
    <property type="molecule type" value="Genomic_DNA"/>
</dbReference>
<dbReference type="PROSITE" id="PS01117">
    <property type="entry name" value="HTH_MARR_1"/>
    <property type="match status" value="1"/>
</dbReference>
<reference evidence="5 6" key="1">
    <citation type="submission" date="2023-11" db="EMBL/GenBank/DDBJ databases">
        <title>Plant-associative lifestyle of Vibrio porteresiae and its evolutionary dynamics.</title>
        <authorList>
            <person name="Rameshkumar N."/>
            <person name="Kirti K."/>
        </authorList>
    </citation>
    <scope>NUCLEOTIDE SEQUENCE [LARGE SCALE GENOMIC DNA]</scope>
    <source>
        <strain evidence="5 6">MSSRF30</strain>
    </source>
</reference>
<dbReference type="SUPFAM" id="SSF46785">
    <property type="entry name" value="Winged helix' DNA-binding domain"/>
    <property type="match status" value="1"/>
</dbReference>
<dbReference type="PANTHER" id="PTHR33164:SF89">
    <property type="entry name" value="MARR FAMILY REGULATORY PROTEIN"/>
    <property type="match status" value="1"/>
</dbReference>
<sequence>MELHEEVLVSIRQIIRAVDLRSKKLNRDFGLTSPQLLLLRSVDESGKQTIRQLSKQANMSQATATSILDRLEARELIVRSRDEQDKRKVHAQLTPQGKAVLAHAPQLLHQDVIEQLEALAPWEQTLLLSSLQRLSQMMNASDDPAVPPHS</sequence>
<gene>
    <name evidence="5" type="ORF">R8Z52_24870</name>
</gene>
<feature type="domain" description="HTH marR-type" evidence="4">
    <location>
        <begin position="4"/>
        <end position="136"/>
    </location>
</feature>
<organism evidence="5 6">
    <name type="scientific">Vibrio porteresiae DSM 19223</name>
    <dbReference type="NCBI Taxonomy" id="1123496"/>
    <lineage>
        <taxon>Bacteria</taxon>
        <taxon>Pseudomonadati</taxon>
        <taxon>Pseudomonadota</taxon>
        <taxon>Gammaproteobacteria</taxon>
        <taxon>Vibrionales</taxon>
        <taxon>Vibrionaceae</taxon>
        <taxon>Vibrio</taxon>
    </lineage>
</organism>
<evidence type="ECO:0000256" key="3">
    <source>
        <dbReference type="ARBA" id="ARBA00023163"/>
    </source>
</evidence>
<dbReference type="PROSITE" id="PS50995">
    <property type="entry name" value="HTH_MARR_2"/>
    <property type="match status" value="1"/>
</dbReference>